<reference evidence="2 3" key="1">
    <citation type="submission" date="2023-04" db="EMBL/GenBank/DDBJ databases">
        <title>The genome sequence of Polyangium sorediatum DSM14670.</title>
        <authorList>
            <person name="Zhang X."/>
        </authorList>
    </citation>
    <scope>NUCLEOTIDE SEQUENCE [LARGE SCALE GENOMIC DNA]</scope>
    <source>
        <strain evidence="2 3">DSM 14670</strain>
    </source>
</reference>
<evidence type="ECO:0000313" key="2">
    <source>
        <dbReference type="EMBL" id="MDI1436152.1"/>
    </source>
</evidence>
<sequence length="257" mass="26751">MRLAQGLALCLSVGGCTRGQPDGAAVAAPSAVAPVPSAIASAAPSATASAAPSAIASAAPPATPPDAKASDVQEAPGSAPQTASPSCPSTLRVEKGDSFESITNRCYGSRTYQDLLVSHNHHERKGLRAGETLKIPPFETLAREHVAAKWASEMSAVAASYAHFRRAEPEIDRQLRSQKPGMGPYRPTAATKLELDAAASALRPVVEHLRAAGVRTKKFAQAVQAFEQLASGEGSFSTDYATEDIHQCFSYGISALK</sequence>
<dbReference type="Gene3D" id="3.10.350.10">
    <property type="entry name" value="LysM domain"/>
    <property type="match status" value="1"/>
</dbReference>
<name>A0ABT6P6B6_9BACT</name>
<dbReference type="PROSITE" id="PS51257">
    <property type="entry name" value="PROKAR_LIPOPROTEIN"/>
    <property type="match status" value="1"/>
</dbReference>
<gene>
    <name evidence="2" type="ORF">QHF89_42000</name>
</gene>
<dbReference type="InterPro" id="IPR036779">
    <property type="entry name" value="LysM_dom_sf"/>
</dbReference>
<feature type="compositionally biased region" description="Polar residues" evidence="1">
    <location>
        <begin position="79"/>
        <end position="89"/>
    </location>
</feature>
<dbReference type="Proteomes" id="UP001160301">
    <property type="component" value="Unassembled WGS sequence"/>
</dbReference>
<feature type="compositionally biased region" description="Low complexity" evidence="1">
    <location>
        <begin position="38"/>
        <end position="60"/>
    </location>
</feature>
<dbReference type="EMBL" id="JARZHI010000074">
    <property type="protein sequence ID" value="MDI1436152.1"/>
    <property type="molecule type" value="Genomic_DNA"/>
</dbReference>
<accession>A0ABT6P6B6</accession>
<protein>
    <recommendedName>
        <fullName evidence="4">LysM domain-containing protein</fullName>
    </recommendedName>
</protein>
<comment type="caution">
    <text evidence="2">The sequence shown here is derived from an EMBL/GenBank/DDBJ whole genome shotgun (WGS) entry which is preliminary data.</text>
</comment>
<evidence type="ECO:0000256" key="1">
    <source>
        <dbReference type="SAM" id="MobiDB-lite"/>
    </source>
</evidence>
<evidence type="ECO:0008006" key="4">
    <source>
        <dbReference type="Google" id="ProtNLM"/>
    </source>
</evidence>
<keyword evidence="3" id="KW-1185">Reference proteome</keyword>
<organism evidence="2 3">
    <name type="scientific">Polyangium sorediatum</name>
    <dbReference type="NCBI Taxonomy" id="889274"/>
    <lineage>
        <taxon>Bacteria</taxon>
        <taxon>Pseudomonadati</taxon>
        <taxon>Myxococcota</taxon>
        <taxon>Polyangia</taxon>
        <taxon>Polyangiales</taxon>
        <taxon>Polyangiaceae</taxon>
        <taxon>Polyangium</taxon>
    </lineage>
</organism>
<proteinExistence type="predicted"/>
<feature type="region of interest" description="Disordered" evidence="1">
    <location>
        <begin position="38"/>
        <end position="93"/>
    </location>
</feature>
<evidence type="ECO:0000313" key="3">
    <source>
        <dbReference type="Proteomes" id="UP001160301"/>
    </source>
</evidence>